<evidence type="ECO:0000313" key="2">
    <source>
        <dbReference type="EMBL" id="KAF2614019.1"/>
    </source>
</evidence>
<proteinExistence type="predicted"/>
<feature type="compositionally biased region" description="Basic and acidic residues" evidence="1">
    <location>
        <begin position="14"/>
        <end position="88"/>
    </location>
</feature>
<sequence length="95" mass="11326">MDQEERSRRRSRRDHGGVEERSRGEITEASRRDHGGVERDHGGVATRDHRGVEEISRRCRERSQRESTVDSRFRREREHEGGVVERTQETLWFPE</sequence>
<dbReference type="AlphaFoldDB" id="A0A8S9M7Z8"/>
<feature type="region of interest" description="Disordered" evidence="1">
    <location>
        <begin position="1"/>
        <end position="95"/>
    </location>
</feature>
<gene>
    <name evidence="2" type="ORF">F2Q70_00013490</name>
</gene>
<name>A0A8S9M7Z8_BRACR</name>
<evidence type="ECO:0000256" key="1">
    <source>
        <dbReference type="SAM" id="MobiDB-lite"/>
    </source>
</evidence>
<protein>
    <submittedName>
        <fullName evidence="2">Uncharacterized protein</fullName>
    </submittedName>
</protein>
<dbReference type="EMBL" id="QGKY02000089">
    <property type="protein sequence ID" value="KAF2614019.1"/>
    <property type="molecule type" value="Genomic_DNA"/>
</dbReference>
<reference evidence="2" key="1">
    <citation type="submission" date="2019-12" db="EMBL/GenBank/DDBJ databases">
        <title>Genome sequencing and annotation of Brassica cretica.</title>
        <authorList>
            <person name="Studholme D.J."/>
            <person name="Sarris P.F."/>
        </authorList>
    </citation>
    <scope>NUCLEOTIDE SEQUENCE</scope>
    <source>
        <strain evidence="2">PFS-102/07</strain>
        <tissue evidence="2">Leaf</tissue>
    </source>
</reference>
<organism evidence="2">
    <name type="scientific">Brassica cretica</name>
    <name type="common">Mustard</name>
    <dbReference type="NCBI Taxonomy" id="69181"/>
    <lineage>
        <taxon>Eukaryota</taxon>
        <taxon>Viridiplantae</taxon>
        <taxon>Streptophyta</taxon>
        <taxon>Embryophyta</taxon>
        <taxon>Tracheophyta</taxon>
        <taxon>Spermatophyta</taxon>
        <taxon>Magnoliopsida</taxon>
        <taxon>eudicotyledons</taxon>
        <taxon>Gunneridae</taxon>
        <taxon>Pentapetalae</taxon>
        <taxon>rosids</taxon>
        <taxon>malvids</taxon>
        <taxon>Brassicales</taxon>
        <taxon>Brassicaceae</taxon>
        <taxon>Brassiceae</taxon>
        <taxon>Brassica</taxon>
    </lineage>
</organism>
<accession>A0A8S9M7Z8</accession>
<comment type="caution">
    <text evidence="2">The sequence shown here is derived from an EMBL/GenBank/DDBJ whole genome shotgun (WGS) entry which is preliminary data.</text>
</comment>